<evidence type="ECO:0000313" key="2">
    <source>
        <dbReference type="EMBL" id="EDS44516.1"/>
    </source>
</evidence>
<protein>
    <submittedName>
        <fullName evidence="2 3">Cyclin B3</fullName>
    </submittedName>
</protein>
<sequence>MAGETHFTDICKDEQKHYISIKSTDNSMILDLTEDILYVSALEDITSSGSLQLSNAPKNLAQNAAVRPSTASPQKRTPDASKTTICSTGTTCSRRSASTWAFRRRIASCGGKPASRPYTGPLPLEYAIVQLSDSKLAGAALMSNMSGWNTTLEFCSGYKIEDFAAFAVLKSPKKSLNTVHQEYSHELFSESAKALHHRSAAAAGAGLVALDDDREQQQQQRQVGRHDRNHDGRATELARQRTILVKRIVHVKPSRSRKDFPRRVEETTRHATNCAPTTARP</sequence>
<dbReference type="STRING" id="7176.B0WDE5"/>
<organism>
    <name type="scientific">Culex quinquefasciatus</name>
    <name type="common">Southern house mosquito</name>
    <name type="synonym">Culex pungens</name>
    <dbReference type="NCBI Taxonomy" id="7176"/>
    <lineage>
        <taxon>Eukaryota</taxon>
        <taxon>Metazoa</taxon>
        <taxon>Ecdysozoa</taxon>
        <taxon>Arthropoda</taxon>
        <taxon>Hexapoda</taxon>
        <taxon>Insecta</taxon>
        <taxon>Pterygota</taxon>
        <taxon>Neoptera</taxon>
        <taxon>Endopterygota</taxon>
        <taxon>Diptera</taxon>
        <taxon>Nematocera</taxon>
        <taxon>Culicoidea</taxon>
        <taxon>Culicidae</taxon>
        <taxon>Culicinae</taxon>
        <taxon>Culicini</taxon>
        <taxon>Culex</taxon>
        <taxon>Culex</taxon>
    </lineage>
</organism>
<keyword evidence="4" id="KW-1185">Reference proteome</keyword>
<gene>
    <name evidence="3" type="primary">6036732</name>
    <name evidence="2" type="ORF">CpipJ_CPIJ004705</name>
</gene>
<dbReference type="HOGENOM" id="CLU_991290_0_0_1"/>
<dbReference type="EnsemblMetazoa" id="CPIJ004705-RA">
    <property type="protein sequence ID" value="CPIJ004705-PA"/>
    <property type="gene ID" value="CPIJ004705"/>
</dbReference>
<dbReference type="SUPFAM" id="SSF47954">
    <property type="entry name" value="Cyclin-like"/>
    <property type="match status" value="1"/>
</dbReference>
<evidence type="ECO:0000313" key="4">
    <source>
        <dbReference type="Proteomes" id="UP000002320"/>
    </source>
</evidence>
<dbReference type="KEGG" id="cqu:CpipJ_CPIJ004705"/>
<dbReference type="Proteomes" id="UP000002320">
    <property type="component" value="Unassembled WGS sequence"/>
</dbReference>
<feature type="compositionally biased region" description="Basic and acidic residues" evidence="1">
    <location>
        <begin position="256"/>
        <end position="269"/>
    </location>
</feature>
<feature type="region of interest" description="Disordered" evidence="1">
    <location>
        <begin position="64"/>
        <end position="85"/>
    </location>
</feature>
<dbReference type="InterPro" id="IPR036915">
    <property type="entry name" value="Cyclin-like_sf"/>
</dbReference>
<dbReference type="AlphaFoldDB" id="B0WDE5"/>
<feature type="compositionally biased region" description="Polar residues" evidence="1">
    <location>
        <begin position="270"/>
        <end position="281"/>
    </location>
</feature>
<reference evidence="2" key="1">
    <citation type="submission" date="2007-03" db="EMBL/GenBank/DDBJ databases">
        <title>Annotation of Culex pipiens quinquefasciatus.</title>
        <authorList>
            <consortium name="The Broad Institute Genome Sequencing Platform"/>
            <person name="Atkinson P.W."/>
            <person name="Hemingway J."/>
            <person name="Christensen B.M."/>
            <person name="Higgs S."/>
            <person name="Kodira C."/>
            <person name="Hannick L."/>
            <person name="Megy K."/>
            <person name="O'Leary S."/>
            <person name="Pearson M."/>
            <person name="Haas B.J."/>
            <person name="Mauceli E."/>
            <person name="Wortman J.R."/>
            <person name="Lee N.H."/>
            <person name="Guigo R."/>
            <person name="Stanke M."/>
            <person name="Alvarado L."/>
            <person name="Amedeo P."/>
            <person name="Antoine C.H."/>
            <person name="Arensburger P."/>
            <person name="Bidwell S.L."/>
            <person name="Crawford M."/>
            <person name="Camaro F."/>
            <person name="Devon K."/>
            <person name="Engels R."/>
            <person name="Hammond M."/>
            <person name="Howarth C."/>
            <person name="Koehrsen M."/>
            <person name="Lawson D."/>
            <person name="Montgomery P."/>
            <person name="Nene V."/>
            <person name="Nusbaum C."/>
            <person name="Puiu D."/>
            <person name="Romero-Severson J."/>
            <person name="Severson D.W."/>
            <person name="Shumway M."/>
            <person name="Sisk P."/>
            <person name="Stolte C."/>
            <person name="Zeng Q."/>
            <person name="Eisenstadt E."/>
            <person name="Fraser-Liggett C."/>
            <person name="Strausberg R."/>
            <person name="Galagan J."/>
            <person name="Birren B."/>
            <person name="Collins F.H."/>
        </authorList>
    </citation>
    <scope>NUCLEOTIDE SEQUENCE [LARGE SCALE GENOMIC DNA]</scope>
    <source>
        <strain evidence="2">JHB</strain>
    </source>
</reference>
<dbReference type="VEuPathDB" id="VectorBase:CPIJ004705"/>
<feature type="compositionally biased region" description="Basic and acidic residues" evidence="1">
    <location>
        <begin position="224"/>
        <end position="237"/>
    </location>
</feature>
<feature type="region of interest" description="Disordered" evidence="1">
    <location>
        <begin position="212"/>
        <end position="237"/>
    </location>
</feature>
<dbReference type="VEuPathDB" id="VectorBase:CQUJHB000524"/>
<feature type="compositionally biased region" description="Polar residues" evidence="1">
    <location>
        <begin position="69"/>
        <end position="85"/>
    </location>
</feature>
<dbReference type="VEuPathDB" id="VectorBase:CQUJHB008828"/>
<proteinExistence type="predicted"/>
<dbReference type="OrthoDB" id="5590282at2759"/>
<evidence type="ECO:0000256" key="1">
    <source>
        <dbReference type="SAM" id="MobiDB-lite"/>
    </source>
</evidence>
<evidence type="ECO:0000313" key="3">
    <source>
        <dbReference type="EnsemblMetazoa" id="CPIJ004705-PA"/>
    </source>
</evidence>
<reference evidence="3" key="2">
    <citation type="submission" date="2021-02" db="UniProtKB">
        <authorList>
            <consortium name="EnsemblMetazoa"/>
        </authorList>
    </citation>
    <scope>IDENTIFICATION</scope>
    <source>
        <strain evidence="3">JHB</strain>
    </source>
</reference>
<dbReference type="InParanoid" id="B0WDE5"/>
<dbReference type="EMBL" id="DS231897">
    <property type="protein sequence ID" value="EDS44516.1"/>
    <property type="molecule type" value="Genomic_DNA"/>
</dbReference>
<name>B0WDE5_CULQU</name>
<accession>B0WDE5</accession>
<feature type="region of interest" description="Disordered" evidence="1">
    <location>
        <begin position="250"/>
        <end position="281"/>
    </location>
</feature>